<dbReference type="Pfam" id="PF03992">
    <property type="entry name" value="ABM"/>
    <property type="match status" value="1"/>
</dbReference>
<dbReference type="PANTHER" id="PTHR37811">
    <property type="entry name" value="BLL5343 PROTEIN"/>
    <property type="match status" value="1"/>
</dbReference>
<accession>A0A1H2A894</accession>
<dbReference type="RefSeq" id="WP_146689851.1">
    <property type="nucleotide sequence ID" value="NZ_LT629750.1"/>
</dbReference>
<protein>
    <submittedName>
        <fullName evidence="2">Heme-degrading monooxygenase HmoA</fullName>
    </submittedName>
</protein>
<evidence type="ECO:0000259" key="1">
    <source>
        <dbReference type="Pfam" id="PF03992"/>
    </source>
</evidence>
<dbReference type="Proteomes" id="UP000243904">
    <property type="component" value="Chromosome I"/>
</dbReference>
<sequence>MFSVIFEVHPKKEQFDLYLALAKDLRPILQAIDGFVDNERFESARRPGWILSHSTWRDEKSVVRWRTVAKHHETQQRGRDDVFQDYHLRVGEIVADTAPPDGVPLVEQRLDETEVGAGKFATLTEVLPAPTRSGSLALSELADRLSLDRRHPALIDHDVFSSIYNAGKLALLASWRDRNSAEQFEPQLPTEANAVRHRVVRIVRDYGMFDRRESPQYYPDVPRGLMTHR</sequence>
<dbReference type="InterPro" id="IPR007138">
    <property type="entry name" value="ABM_dom"/>
</dbReference>
<keyword evidence="2" id="KW-0503">Monooxygenase</keyword>
<name>A0A1H2A894_9BRAD</name>
<dbReference type="GO" id="GO:0004497">
    <property type="term" value="F:monooxygenase activity"/>
    <property type="evidence" value="ECO:0007669"/>
    <property type="project" value="UniProtKB-KW"/>
</dbReference>
<dbReference type="Gene3D" id="3.30.70.100">
    <property type="match status" value="1"/>
</dbReference>
<dbReference type="EMBL" id="LT629750">
    <property type="protein sequence ID" value="SDT42188.1"/>
    <property type="molecule type" value="Genomic_DNA"/>
</dbReference>
<proteinExistence type="predicted"/>
<dbReference type="AlphaFoldDB" id="A0A1H2A894"/>
<evidence type="ECO:0000313" key="3">
    <source>
        <dbReference type="Proteomes" id="UP000243904"/>
    </source>
</evidence>
<organism evidence="2 3">
    <name type="scientific">Bradyrhizobium canariense</name>
    <dbReference type="NCBI Taxonomy" id="255045"/>
    <lineage>
        <taxon>Bacteria</taxon>
        <taxon>Pseudomonadati</taxon>
        <taxon>Pseudomonadota</taxon>
        <taxon>Alphaproteobacteria</taxon>
        <taxon>Hyphomicrobiales</taxon>
        <taxon>Nitrobacteraceae</taxon>
        <taxon>Bradyrhizobium</taxon>
    </lineage>
</organism>
<keyword evidence="3" id="KW-1185">Reference proteome</keyword>
<reference evidence="3" key="1">
    <citation type="submission" date="2016-10" db="EMBL/GenBank/DDBJ databases">
        <authorList>
            <person name="Varghese N."/>
            <person name="Submissions S."/>
        </authorList>
    </citation>
    <scope>NUCLEOTIDE SEQUENCE [LARGE SCALE GENOMIC DNA]</scope>
    <source>
        <strain evidence="3">GAS369</strain>
    </source>
</reference>
<dbReference type="SUPFAM" id="SSF54909">
    <property type="entry name" value="Dimeric alpha+beta barrel"/>
    <property type="match status" value="1"/>
</dbReference>
<dbReference type="InterPro" id="IPR011008">
    <property type="entry name" value="Dimeric_a/b-barrel"/>
</dbReference>
<evidence type="ECO:0000313" key="2">
    <source>
        <dbReference type="EMBL" id="SDT42188.1"/>
    </source>
</evidence>
<keyword evidence="2" id="KW-0560">Oxidoreductase</keyword>
<gene>
    <name evidence="2" type="ORF">SAMN05444158_5964</name>
</gene>
<dbReference type="InterPro" id="IPR052936">
    <property type="entry name" value="Jasmonate_Hydroxylase-like"/>
</dbReference>
<feature type="domain" description="ABM" evidence="1">
    <location>
        <begin position="1"/>
        <end position="76"/>
    </location>
</feature>
<dbReference type="PANTHER" id="PTHR37811:SF2">
    <property type="entry name" value="ABM DOMAIN-CONTAINING PROTEIN"/>
    <property type="match status" value="1"/>
</dbReference>